<evidence type="ECO:0000256" key="1">
    <source>
        <dbReference type="SAM" id="MobiDB-lite"/>
    </source>
</evidence>
<feature type="non-terminal residue" evidence="2">
    <location>
        <position position="56"/>
    </location>
</feature>
<gene>
    <name evidence="2" type="ORF">FWILDA_LOCUS8308</name>
</gene>
<dbReference type="EMBL" id="CAMKVN010001757">
    <property type="protein sequence ID" value="CAI2177884.1"/>
    <property type="molecule type" value="Genomic_DNA"/>
</dbReference>
<protein>
    <submittedName>
        <fullName evidence="2">8868_t:CDS:1</fullName>
    </submittedName>
</protein>
<sequence length="56" mass="6114">MEITPVTPAVQAENNKVSSSSNSSINILHPQMIHLQRIDSVESSVNDIKSEIHSIS</sequence>
<feature type="region of interest" description="Disordered" evidence="1">
    <location>
        <begin position="1"/>
        <end position="23"/>
    </location>
</feature>
<reference evidence="2" key="1">
    <citation type="submission" date="2022-08" db="EMBL/GenBank/DDBJ databases">
        <authorList>
            <person name="Kallberg Y."/>
            <person name="Tangrot J."/>
            <person name="Rosling A."/>
        </authorList>
    </citation>
    <scope>NUCLEOTIDE SEQUENCE</scope>
    <source>
        <strain evidence="2">Wild A</strain>
    </source>
</reference>
<evidence type="ECO:0000313" key="3">
    <source>
        <dbReference type="Proteomes" id="UP001153678"/>
    </source>
</evidence>
<proteinExistence type="predicted"/>
<accession>A0A9W4SST7</accession>
<comment type="caution">
    <text evidence="2">The sequence shown here is derived from an EMBL/GenBank/DDBJ whole genome shotgun (WGS) entry which is preliminary data.</text>
</comment>
<keyword evidence="3" id="KW-1185">Reference proteome</keyword>
<organism evidence="2 3">
    <name type="scientific">Funneliformis geosporum</name>
    <dbReference type="NCBI Taxonomy" id="1117311"/>
    <lineage>
        <taxon>Eukaryota</taxon>
        <taxon>Fungi</taxon>
        <taxon>Fungi incertae sedis</taxon>
        <taxon>Mucoromycota</taxon>
        <taxon>Glomeromycotina</taxon>
        <taxon>Glomeromycetes</taxon>
        <taxon>Glomerales</taxon>
        <taxon>Glomeraceae</taxon>
        <taxon>Funneliformis</taxon>
    </lineage>
</organism>
<dbReference type="AlphaFoldDB" id="A0A9W4SST7"/>
<dbReference type="Proteomes" id="UP001153678">
    <property type="component" value="Unassembled WGS sequence"/>
</dbReference>
<evidence type="ECO:0000313" key="2">
    <source>
        <dbReference type="EMBL" id="CAI2177884.1"/>
    </source>
</evidence>
<name>A0A9W4SST7_9GLOM</name>